<sequence>MHGEIITVCGIQLDCNGGNESTLKNAEKYIAEAFKYNSDIDLIVLPEQFVKPQCGSSKYNKYNESFFVNWLKSVAKNYKVNVIGGSFARFSCDYVSDNGKNEAEKPTNICYVINRNGEIVGNYEKIHLFDAFNVKESDEFSSGDRLGIFSLDIGKVGVWICYDTRFPEISRALSLRGADLFCVPAAFYKPNSDQWEIILKSSSIMNVTPVIGVNQIGDRPDGKGFFGRSMVIDAKGIIIGGISDKEGYFVTQIDKSYTDTCRQVNPELKNRRIDLYRKWL</sequence>
<dbReference type="InterPro" id="IPR036526">
    <property type="entry name" value="C-N_Hydrolase_sf"/>
</dbReference>
<gene>
    <name evidence="3" type="ORF">H8S01_07400</name>
</gene>
<evidence type="ECO:0000259" key="2">
    <source>
        <dbReference type="PROSITE" id="PS50263"/>
    </source>
</evidence>
<evidence type="ECO:0000256" key="1">
    <source>
        <dbReference type="ARBA" id="ARBA00010613"/>
    </source>
</evidence>
<dbReference type="PANTHER" id="PTHR23088">
    <property type="entry name" value="NITRILASE-RELATED"/>
    <property type="match status" value="1"/>
</dbReference>
<protein>
    <recommendedName>
        <fullName evidence="2">CN hydrolase domain-containing protein</fullName>
    </recommendedName>
</protein>
<comment type="caution">
    <text evidence="3">The sequence shown here is derived from an EMBL/GenBank/DDBJ whole genome shotgun (WGS) entry which is preliminary data.</text>
</comment>
<keyword evidence="4" id="KW-1185">Reference proteome</keyword>
<dbReference type="EMBL" id="JACOPD010000004">
    <property type="protein sequence ID" value="MBC5680783.1"/>
    <property type="molecule type" value="Genomic_DNA"/>
</dbReference>
<evidence type="ECO:0000313" key="3">
    <source>
        <dbReference type="EMBL" id="MBC5680783.1"/>
    </source>
</evidence>
<organism evidence="3 4">
    <name type="scientific">Lachnospira hominis</name>
    <name type="common">ex Liu et al. 2021</name>
    <dbReference type="NCBI Taxonomy" id="2763051"/>
    <lineage>
        <taxon>Bacteria</taxon>
        <taxon>Bacillati</taxon>
        <taxon>Bacillota</taxon>
        <taxon>Clostridia</taxon>
        <taxon>Lachnospirales</taxon>
        <taxon>Lachnospiraceae</taxon>
        <taxon>Lachnospira</taxon>
    </lineage>
</organism>
<dbReference type="PANTHER" id="PTHR23088:SF27">
    <property type="entry name" value="DEAMINATED GLUTATHIONE AMIDASE"/>
    <property type="match status" value="1"/>
</dbReference>
<name>A0ABR7G025_9FIRM</name>
<dbReference type="Proteomes" id="UP000628463">
    <property type="component" value="Unassembled WGS sequence"/>
</dbReference>
<evidence type="ECO:0000313" key="4">
    <source>
        <dbReference type="Proteomes" id="UP000628463"/>
    </source>
</evidence>
<proteinExistence type="inferred from homology"/>
<dbReference type="Gene3D" id="3.60.110.10">
    <property type="entry name" value="Carbon-nitrogen hydrolase"/>
    <property type="match status" value="1"/>
</dbReference>
<reference evidence="3 4" key="1">
    <citation type="submission" date="2020-08" db="EMBL/GenBank/DDBJ databases">
        <title>Genome public.</title>
        <authorList>
            <person name="Liu C."/>
            <person name="Sun Q."/>
        </authorList>
    </citation>
    <scope>NUCLEOTIDE SEQUENCE [LARGE SCALE GENOMIC DNA]</scope>
    <source>
        <strain evidence="3 4">NSJ-43</strain>
    </source>
</reference>
<comment type="similarity">
    <text evidence="1">Belongs to the carbon-nitrogen hydrolase superfamily. NIT1/NIT2 family.</text>
</comment>
<dbReference type="PROSITE" id="PS50263">
    <property type="entry name" value="CN_HYDROLASE"/>
    <property type="match status" value="1"/>
</dbReference>
<dbReference type="RefSeq" id="WP_186836742.1">
    <property type="nucleotide sequence ID" value="NZ_JACOPD010000004.1"/>
</dbReference>
<dbReference type="InterPro" id="IPR003010">
    <property type="entry name" value="C-N_Hydrolase"/>
</dbReference>
<dbReference type="SUPFAM" id="SSF56317">
    <property type="entry name" value="Carbon-nitrogen hydrolase"/>
    <property type="match status" value="1"/>
</dbReference>
<feature type="domain" description="CN hydrolase" evidence="2">
    <location>
        <begin position="3"/>
        <end position="255"/>
    </location>
</feature>
<accession>A0ABR7G025</accession>
<dbReference type="Pfam" id="PF00795">
    <property type="entry name" value="CN_hydrolase"/>
    <property type="match status" value="1"/>
</dbReference>